<dbReference type="Pfam" id="PF03861">
    <property type="entry name" value="ANTAR"/>
    <property type="match status" value="1"/>
</dbReference>
<accession>A0A2M8LPV8</accession>
<evidence type="ECO:0000259" key="4">
    <source>
        <dbReference type="PROSITE" id="PS50921"/>
    </source>
</evidence>
<protein>
    <submittedName>
        <fullName evidence="5">Histidine kinase</fullName>
    </submittedName>
</protein>
<evidence type="ECO:0000256" key="1">
    <source>
        <dbReference type="SAM" id="Coils"/>
    </source>
</evidence>
<keyword evidence="5" id="KW-0418">Kinase</keyword>
<dbReference type="GO" id="GO:0003723">
    <property type="term" value="F:RNA binding"/>
    <property type="evidence" value="ECO:0007669"/>
    <property type="project" value="InterPro"/>
</dbReference>
<dbReference type="InterPro" id="IPR000014">
    <property type="entry name" value="PAS"/>
</dbReference>
<dbReference type="Gene3D" id="3.30.450.20">
    <property type="entry name" value="PAS domain"/>
    <property type="match status" value="1"/>
</dbReference>
<dbReference type="SUPFAM" id="SSF52172">
    <property type="entry name" value="CheY-like"/>
    <property type="match status" value="1"/>
</dbReference>
<gene>
    <name evidence="5" type="ORF">CUT44_31110</name>
</gene>
<feature type="compositionally biased region" description="Low complexity" evidence="2">
    <location>
        <begin position="263"/>
        <end position="280"/>
    </location>
</feature>
<organism evidence="5 6">
    <name type="scientific">Streptomyces carminius</name>
    <dbReference type="NCBI Taxonomy" id="2665496"/>
    <lineage>
        <taxon>Bacteria</taxon>
        <taxon>Bacillati</taxon>
        <taxon>Actinomycetota</taxon>
        <taxon>Actinomycetes</taxon>
        <taxon>Kitasatosporales</taxon>
        <taxon>Streptomycetaceae</taxon>
        <taxon>Streptomyces</taxon>
    </lineage>
</organism>
<dbReference type="InterPro" id="IPR011006">
    <property type="entry name" value="CheY-like_superfamily"/>
</dbReference>
<dbReference type="SMART" id="SM01012">
    <property type="entry name" value="ANTAR"/>
    <property type="match status" value="1"/>
</dbReference>
<feature type="region of interest" description="Disordered" evidence="2">
    <location>
        <begin position="253"/>
        <end position="280"/>
    </location>
</feature>
<dbReference type="AlphaFoldDB" id="A0A2M8LPV8"/>
<reference evidence="5 6" key="1">
    <citation type="submission" date="2017-11" db="EMBL/GenBank/DDBJ databases">
        <title>Streptomyces carmine sp. nov., a novel actinomycete isolated from Sophora alopecuroides in Xinjiang, China.</title>
        <authorList>
            <person name="Wang Y."/>
            <person name="Luo X."/>
            <person name="Wan C."/>
            <person name="Zhang L."/>
        </authorList>
    </citation>
    <scope>NUCLEOTIDE SEQUENCE [LARGE SCALE GENOMIC DNA]</scope>
    <source>
        <strain evidence="5 6">TRM SA0054</strain>
    </source>
</reference>
<dbReference type="RefSeq" id="WP_100205351.1">
    <property type="nucleotide sequence ID" value="NZ_PGGW01000070.1"/>
</dbReference>
<feature type="coiled-coil region" evidence="1">
    <location>
        <begin position="170"/>
        <end position="197"/>
    </location>
</feature>
<name>A0A2M8LPV8_9ACTN</name>
<dbReference type="InterPro" id="IPR013656">
    <property type="entry name" value="PAS_4"/>
</dbReference>
<dbReference type="InterPro" id="IPR005561">
    <property type="entry name" value="ANTAR"/>
</dbReference>
<sequence>MVPPLPPSTRPADFEAVFHSTAAPLLVLDTDLVIRDVNRAYATVTFREREELIGQHVFDAFPDNPHDPGADGVRRLSASFRRVLERGSPDPMRVQKYDVPFAGSPTGFREKYWSPVNSPLPGPGLEITGLLHHVEDVTGVHEELLRVERAYLRTGTPTARTHTASAQRGYARHLAQAEDAARRLGELRAEVDQLRRALRSRAVIDQAVGIVQAERRCGPEDAFQILVNISQRTNVKLRDIAAALVRRAEGAPPGTLLPGEILPGGTRAPRAAPRTRSARP</sequence>
<dbReference type="GO" id="GO:0016301">
    <property type="term" value="F:kinase activity"/>
    <property type="evidence" value="ECO:0007669"/>
    <property type="project" value="UniProtKB-KW"/>
</dbReference>
<keyword evidence="5" id="KW-0808">Transferase</keyword>
<dbReference type="CDD" id="cd00130">
    <property type="entry name" value="PAS"/>
    <property type="match status" value="1"/>
</dbReference>
<dbReference type="InterPro" id="IPR036388">
    <property type="entry name" value="WH-like_DNA-bd_sf"/>
</dbReference>
<dbReference type="PROSITE" id="PS50921">
    <property type="entry name" value="ANTAR"/>
    <property type="match status" value="1"/>
</dbReference>
<dbReference type="PROSITE" id="PS50112">
    <property type="entry name" value="PAS"/>
    <property type="match status" value="1"/>
</dbReference>
<feature type="domain" description="PAS" evidence="3">
    <location>
        <begin position="10"/>
        <end position="87"/>
    </location>
</feature>
<dbReference type="Pfam" id="PF08448">
    <property type="entry name" value="PAS_4"/>
    <property type="match status" value="1"/>
</dbReference>
<dbReference type="Gene3D" id="1.10.10.10">
    <property type="entry name" value="Winged helix-like DNA-binding domain superfamily/Winged helix DNA-binding domain"/>
    <property type="match status" value="1"/>
</dbReference>
<dbReference type="SUPFAM" id="SSF55785">
    <property type="entry name" value="PYP-like sensor domain (PAS domain)"/>
    <property type="match status" value="1"/>
</dbReference>
<dbReference type="EMBL" id="PGGW01000070">
    <property type="protein sequence ID" value="PJE93993.1"/>
    <property type="molecule type" value="Genomic_DNA"/>
</dbReference>
<evidence type="ECO:0000256" key="2">
    <source>
        <dbReference type="SAM" id="MobiDB-lite"/>
    </source>
</evidence>
<proteinExistence type="predicted"/>
<dbReference type="Proteomes" id="UP000230407">
    <property type="component" value="Unassembled WGS sequence"/>
</dbReference>
<dbReference type="SMART" id="SM00091">
    <property type="entry name" value="PAS"/>
    <property type="match status" value="1"/>
</dbReference>
<evidence type="ECO:0000259" key="3">
    <source>
        <dbReference type="PROSITE" id="PS50112"/>
    </source>
</evidence>
<dbReference type="InterPro" id="IPR035965">
    <property type="entry name" value="PAS-like_dom_sf"/>
</dbReference>
<evidence type="ECO:0000313" key="5">
    <source>
        <dbReference type="EMBL" id="PJE93993.1"/>
    </source>
</evidence>
<evidence type="ECO:0000313" key="6">
    <source>
        <dbReference type="Proteomes" id="UP000230407"/>
    </source>
</evidence>
<keyword evidence="6" id="KW-1185">Reference proteome</keyword>
<keyword evidence="1" id="KW-0175">Coiled coil</keyword>
<feature type="domain" description="ANTAR" evidence="4">
    <location>
        <begin position="184"/>
        <end position="245"/>
    </location>
</feature>
<comment type="caution">
    <text evidence="5">The sequence shown here is derived from an EMBL/GenBank/DDBJ whole genome shotgun (WGS) entry which is preliminary data.</text>
</comment>